<evidence type="ECO:0000313" key="2">
    <source>
        <dbReference type="Proteomes" id="UP001154282"/>
    </source>
</evidence>
<gene>
    <name evidence="1" type="ORF">LITE_LOCUS35360</name>
</gene>
<comment type="caution">
    <text evidence="1">The sequence shown here is derived from an EMBL/GenBank/DDBJ whole genome shotgun (WGS) entry which is preliminary data.</text>
</comment>
<dbReference type="AlphaFoldDB" id="A0AAV0NVS3"/>
<dbReference type="Proteomes" id="UP001154282">
    <property type="component" value="Unassembled WGS sequence"/>
</dbReference>
<dbReference type="EMBL" id="CAMGYJ010000008">
    <property type="protein sequence ID" value="CAI0462447.1"/>
    <property type="molecule type" value="Genomic_DNA"/>
</dbReference>
<proteinExistence type="predicted"/>
<organism evidence="1 2">
    <name type="scientific">Linum tenue</name>
    <dbReference type="NCBI Taxonomy" id="586396"/>
    <lineage>
        <taxon>Eukaryota</taxon>
        <taxon>Viridiplantae</taxon>
        <taxon>Streptophyta</taxon>
        <taxon>Embryophyta</taxon>
        <taxon>Tracheophyta</taxon>
        <taxon>Spermatophyta</taxon>
        <taxon>Magnoliopsida</taxon>
        <taxon>eudicotyledons</taxon>
        <taxon>Gunneridae</taxon>
        <taxon>Pentapetalae</taxon>
        <taxon>rosids</taxon>
        <taxon>fabids</taxon>
        <taxon>Malpighiales</taxon>
        <taxon>Linaceae</taxon>
        <taxon>Linum</taxon>
    </lineage>
</organism>
<feature type="non-terminal residue" evidence="1">
    <location>
        <position position="43"/>
    </location>
</feature>
<protein>
    <submittedName>
        <fullName evidence="1">Uncharacterized protein</fullName>
    </submittedName>
</protein>
<name>A0AAV0NVS3_9ROSI</name>
<evidence type="ECO:0000313" key="1">
    <source>
        <dbReference type="EMBL" id="CAI0462447.1"/>
    </source>
</evidence>
<reference evidence="1" key="1">
    <citation type="submission" date="2022-08" db="EMBL/GenBank/DDBJ databases">
        <authorList>
            <person name="Gutierrez-Valencia J."/>
        </authorList>
    </citation>
    <scope>NUCLEOTIDE SEQUENCE</scope>
</reference>
<sequence length="43" mass="4842">MVDGAIKVTTLKLTYARDCSREGLEAANYFLFIYEQSSKTHIG</sequence>
<keyword evidence="2" id="KW-1185">Reference proteome</keyword>
<accession>A0AAV0NVS3</accession>